<dbReference type="InterPro" id="IPR050368">
    <property type="entry name" value="ClC-type_chloride_channel"/>
</dbReference>
<dbReference type="Gene3D" id="3.10.580.10">
    <property type="entry name" value="CBS-domain"/>
    <property type="match status" value="1"/>
</dbReference>
<dbReference type="EMBL" id="RZNH01000007">
    <property type="protein sequence ID" value="NOU59380.1"/>
    <property type="molecule type" value="Genomic_DNA"/>
</dbReference>
<dbReference type="PRINTS" id="PR00762">
    <property type="entry name" value="CLCHANNEL"/>
</dbReference>
<evidence type="ECO:0000256" key="11">
    <source>
        <dbReference type="SAM" id="Phobius"/>
    </source>
</evidence>
<evidence type="ECO:0000256" key="7">
    <source>
        <dbReference type="ARBA" id="ARBA00023173"/>
    </source>
</evidence>
<keyword evidence="14" id="KW-1185">Reference proteome</keyword>
<dbReference type="RefSeq" id="WP_171594659.1">
    <property type="nucleotide sequence ID" value="NZ_RZNH01000007.1"/>
</dbReference>
<feature type="transmembrane region" description="Helical" evidence="11">
    <location>
        <begin position="144"/>
        <end position="169"/>
    </location>
</feature>
<evidence type="ECO:0000256" key="3">
    <source>
        <dbReference type="ARBA" id="ARBA00022692"/>
    </source>
</evidence>
<evidence type="ECO:0000256" key="10">
    <source>
        <dbReference type="PROSITE-ProRule" id="PRU00703"/>
    </source>
</evidence>
<evidence type="ECO:0000256" key="5">
    <source>
        <dbReference type="ARBA" id="ARBA00023065"/>
    </source>
</evidence>
<evidence type="ECO:0000256" key="9">
    <source>
        <dbReference type="ARBA" id="ARBA00023303"/>
    </source>
</evidence>
<dbReference type="CDD" id="cd00400">
    <property type="entry name" value="Voltage_gated_ClC"/>
    <property type="match status" value="1"/>
</dbReference>
<comment type="subcellular location">
    <subcellularLocation>
        <location evidence="1">Membrane</location>
        <topology evidence="1">Multi-pass membrane protein</topology>
    </subcellularLocation>
</comment>
<dbReference type="Pfam" id="PF00654">
    <property type="entry name" value="Voltage_CLC"/>
    <property type="match status" value="1"/>
</dbReference>
<evidence type="ECO:0000259" key="12">
    <source>
        <dbReference type="PROSITE" id="PS51371"/>
    </source>
</evidence>
<feature type="transmembrane region" description="Helical" evidence="11">
    <location>
        <begin position="414"/>
        <end position="438"/>
    </location>
</feature>
<dbReference type="InterPro" id="IPR001807">
    <property type="entry name" value="ClC"/>
</dbReference>
<gene>
    <name evidence="13" type="ORF">ELS83_06095</name>
</gene>
<feature type="transmembrane region" description="Helical" evidence="11">
    <location>
        <begin position="351"/>
        <end position="369"/>
    </location>
</feature>
<dbReference type="Gene3D" id="1.10.3080.10">
    <property type="entry name" value="Clc chloride channel"/>
    <property type="match status" value="1"/>
</dbReference>
<dbReference type="SUPFAM" id="SSF54631">
    <property type="entry name" value="CBS-domain pair"/>
    <property type="match status" value="1"/>
</dbReference>
<feature type="transmembrane region" description="Helical" evidence="11">
    <location>
        <begin position="381"/>
        <end position="402"/>
    </location>
</feature>
<evidence type="ECO:0000313" key="14">
    <source>
        <dbReference type="Proteomes" id="UP000732105"/>
    </source>
</evidence>
<comment type="caution">
    <text evidence="13">The sequence shown here is derived from an EMBL/GenBank/DDBJ whole genome shotgun (WGS) entry which is preliminary data.</text>
</comment>
<keyword evidence="7" id="KW-0869">Chloride channel</keyword>
<evidence type="ECO:0000256" key="4">
    <source>
        <dbReference type="ARBA" id="ARBA00022989"/>
    </source>
</evidence>
<keyword evidence="9" id="KW-0407">Ion channel</keyword>
<feature type="domain" description="CBS" evidence="12">
    <location>
        <begin position="564"/>
        <end position="620"/>
    </location>
</feature>
<feature type="transmembrane region" description="Helical" evidence="11">
    <location>
        <begin position="189"/>
        <end position="216"/>
    </location>
</feature>
<keyword evidence="10" id="KW-0129">CBS domain</keyword>
<accession>A0ABX1WTE7</accession>
<name>A0ABX1WTE7_9BACT</name>
<dbReference type="Pfam" id="PF00571">
    <property type="entry name" value="CBS"/>
    <property type="match status" value="2"/>
</dbReference>
<evidence type="ECO:0000256" key="8">
    <source>
        <dbReference type="ARBA" id="ARBA00023214"/>
    </source>
</evidence>
<sequence length="623" mass="69622">MTNIIRYWFLLIDTFFIPRQIAKLGATTQFNPMAKTTRWRRFLIWRLRHITNQNFMLILSVFVGVASGMTALILKTAVYRGREFLLDGIDWAYQNYLFFLYPMIGVGLTLLFKKFIIRDFVKHNITAILQAISKRNSIVKLHKTYSSVIGSIITAGFGGSIGLESPIISSGAAIGSNMARNFHLNYKEITVMLACGASGAIAAIFNTPIAAIVFALEVLLIDLSRFSLIPLLMASVSGAITTKLFLDEDILIEFAINTPFAARDIPFFILLGILSGFISVYFTRMFLWIENKFEQVKLLRNRLLIGGISLGILIFYFPALYGEGYNMVKALIGGRLDEVFQSSLFEHYTDVWYMVVIFIGAMVFLKVIATSITLGAGGIGGIFAPSVFTGAMLGFIFVYLYNHFQLGEPLDANNFTLVGMASVLGGVLQAPLTGIFLIAEITSGYELIVPLMLSTTISFITVKSLQKESIVTTQLAKRGELITHNKDRAVLTFMQLSRVIEKDLKSINENASLEDLIDVISKSKRNIYPVLTEEGYLIGVVLLDDVREIMFNKEMYNTPISNLMIMPPASISYKDTMEVVLKKFTETGAWNLPVIDDGKYIGFVSKSKLFSAYRQHLMKITSD</sequence>
<feature type="transmembrane region" description="Helical" evidence="11">
    <location>
        <begin position="265"/>
        <end position="282"/>
    </location>
</feature>
<feature type="transmembrane region" description="Helical" evidence="11">
    <location>
        <begin position="55"/>
        <end position="73"/>
    </location>
</feature>
<keyword evidence="2" id="KW-0813">Transport</keyword>
<keyword evidence="6 11" id="KW-0472">Membrane</keyword>
<keyword evidence="3 11" id="KW-0812">Transmembrane</keyword>
<dbReference type="SUPFAM" id="SSF81340">
    <property type="entry name" value="Clc chloride channel"/>
    <property type="match status" value="1"/>
</dbReference>
<evidence type="ECO:0000256" key="2">
    <source>
        <dbReference type="ARBA" id="ARBA00022448"/>
    </source>
</evidence>
<dbReference type="PANTHER" id="PTHR43427:SF6">
    <property type="entry name" value="CHLORIDE CHANNEL PROTEIN CLC-E"/>
    <property type="match status" value="1"/>
</dbReference>
<dbReference type="InterPro" id="IPR014743">
    <property type="entry name" value="Cl-channel_core"/>
</dbReference>
<organism evidence="13 14">
    <name type="scientific">Marinifilum caeruleilacunae</name>
    <dbReference type="NCBI Taxonomy" id="2499076"/>
    <lineage>
        <taxon>Bacteria</taxon>
        <taxon>Pseudomonadati</taxon>
        <taxon>Bacteroidota</taxon>
        <taxon>Bacteroidia</taxon>
        <taxon>Marinilabiliales</taxon>
        <taxon>Marinifilaceae</taxon>
    </lineage>
</organism>
<feature type="transmembrane region" description="Helical" evidence="11">
    <location>
        <begin position="228"/>
        <end position="245"/>
    </location>
</feature>
<proteinExistence type="predicted"/>
<evidence type="ECO:0000256" key="1">
    <source>
        <dbReference type="ARBA" id="ARBA00004141"/>
    </source>
</evidence>
<protein>
    <submittedName>
        <fullName evidence="13">Chloride channel protein</fullName>
    </submittedName>
</protein>
<keyword evidence="5" id="KW-0406">Ion transport</keyword>
<evidence type="ECO:0000256" key="6">
    <source>
        <dbReference type="ARBA" id="ARBA00023136"/>
    </source>
</evidence>
<evidence type="ECO:0000313" key="13">
    <source>
        <dbReference type="EMBL" id="NOU59380.1"/>
    </source>
</evidence>
<dbReference type="InterPro" id="IPR046342">
    <property type="entry name" value="CBS_dom_sf"/>
</dbReference>
<keyword evidence="8" id="KW-0868">Chloride</keyword>
<reference evidence="13 14" key="1">
    <citation type="submission" date="2018-12" db="EMBL/GenBank/DDBJ databases">
        <title>Marinifilum JC070 sp. nov., a marine bacterium isolated from Yongle Blue Hole in the South China Sea.</title>
        <authorList>
            <person name="Fu T."/>
        </authorList>
    </citation>
    <scope>NUCLEOTIDE SEQUENCE [LARGE SCALE GENOMIC DNA]</scope>
    <source>
        <strain evidence="13 14">JC070</strain>
    </source>
</reference>
<dbReference type="Proteomes" id="UP000732105">
    <property type="component" value="Unassembled WGS sequence"/>
</dbReference>
<feature type="transmembrane region" description="Helical" evidence="11">
    <location>
        <begin position="93"/>
        <end position="112"/>
    </location>
</feature>
<dbReference type="SMART" id="SM00116">
    <property type="entry name" value="CBS"/>
    <property type="match status" value="2"/>
</dbReference>
<dbReference type="InterPro" id="IPR000644">
    <property type="entry name" value="CBS_dom"/>
</dbReference>
<feature type="transmembrane region" description="Helical" evidence="11">
    <location>
        <begin position="303"/>
        <end position="321"/>
    </location>
</feature>
<dbReference type="PROSITE" id="PS51371">
    <property type="entry name" value="CBS"/>
    <property type="match status" value="2"/>
</dbReference>
<feature type="domain" description="CBS" evidence="12">
    <location>
        <begin position="500"/>
        <end position="560"/>
    </location>
</feature>
<dbReference type="PANTHER" id="PTHR43427">
    <property type="entry name" value="CHLORIDE CHANNEL PROTEIN CLC-E"/>
    <property type="match status" value="1"/>
</dbReference>
<keyword evidence="4 11" id="KW-1133">Transmembrane helix</keyword>